<gene>
    <name evidence="1" type="ORF">H6G03_30905</name>
</gene>
<dbReference type="AlphaFoldDB" id="A0A926VKI4"/>
<dbReference type="Proteomes" id="UP000641646">
    <property type="component" value="Unassembled WGS sequence"/>
</dbReference>
<evidence type="ECO:0000313" key="2">
    <source>
        <dbReference type="Proteomes" id="UP000641646"/>
    </source>
</evidence>
<reference evidence="1" key="2">
    <citation type="submission" date="2020-08" db="EMBL/GenBank/DDBJ databases">
        <authorList>
            <person name="Chen M."/>
            <person name="Teng W."/>
            <person name="Zhao L."/>
            <person name="Hu C."/>
            <person name="Zhou Y."/>
            <person name="Han B."/>
            <person name="Song L."/>
            <person name="Shu W."/>
        </authorList>
    </citation>
    <scope>NUCLEOTIDE SEQUENCE</scope>
    <source>
        <strain evidence="1">FACHB-1375</strain>
    </source>
</reference>
<accession>A0A926VKI4</accession>
<keyword evidence="2" id="KW-1185">Reference proteome</keyword>
<dbReference type="RefSeq" id="WP_190473752.1">
    <property type="nucleotide sequence ID" value="NZ_JACJPW010000121.1"/>
</dbReference>
<proteinExistence type="predicted"/>
<organism evidence="1 2">
    <name type="scientific">Aerosakkonema funiforme FACHB-1375</name>
    <dbReference type="NCBI Taxonomy" id="2949571"/>
    <lineage>
        <taxon>Bacteria</taxon>
        <taxon>Bacillati</taxon>
        <taxon>Cyanobacteriota</taxon>
        <taxon>Cyanophyceae</taxon>
        <taxon>Oscillatoriophycideae</taxon>
        <taxon>Aerosakkonematales</taxon>
        <taxon>Aerosakkonemataceae</taxon>
        <taxon>Aerosakkonema</taxon>
    </lineage>
</organism>
<evidence type="ECO:0000313" key="1">
    <source>
        <dbReference type="EMBL" id="MBD2185434.1"/>
    </source>
</evidence>
<protein>
    <submittedName>
        <fullName evidence="1">Uncharacterized protein</fullName>
    </submittedName>
</protein>
<name>A0A926VKI4_9CYAN</name>
<sequence>MQRLFSNLKQAFRQSFFIFSLISLIGLSSLFIFSQPSLAAAPTERQPTLERGIDNAAQTNQAAHNRVDTYEKAVKAVDDPQGLEKAYEKNLGKYEEKQPDNGIIQEASKIIEKVTGQD</sequence>
<comment type="caution">
    <text evidence="1">The sequence shown here is derived from an EMBL/GenBank/DDBJ whole genome shotgun (WGS) entry which is preliminary data.</text>
</comment>
<dbReference type="EMBL" id="JACJPW010000121">
    <property type="protein sequence ID" value="MBD2185434.1"/>
    <property type="molecule type" value="Genomic_DNA"/>
</dbReference>
<reference evidence="1" key="1">
    <citation type="journal article" date="2015" name="ISME J.">
        <title>Draft Genome Sequence of Streptomyces incarnatus NRRL8089, which Produces the Nucleoside Antibiotic Sinefungin.</title>
        <authorList>
            <person name="Oshima K."/>
            <person name="Hattori M."/>
            <person name="Shimizu H."/>
            <person name="Fukuda K."/>
            <person name="Nemoto M."/>
            <person name="Inagaki K."/>
            <person name="Tamura T."/>
        </authorList>
    </citation>
    <scope>NUCLEOTIDE SEQUENCE</scope>
    <source>
        <strain evidence="1">FACHB-1375</strain>
    </source>
</reference>